<keyword evidence="6" id="KW-0472">Membrane</keyword>
<feature type="signal peptide" evidence="8">
    <location>
        <begin position="1"/>
        <end position="27"/>
    </location>
</feature>
<evidence type="ECO:0000256" key="7">
    <source>
        <dbReference type="ARBA" id="ARBA00023237"/>
    </source>
</evidence>
<keyword evidence="7" id="KW-0998">Cell outer membrane</keyword>
<gene>
    <name evidence="9" type="ORF">GQF63_08755</name>
</gene>
<keyword evidence="10" id="KW-1185">Reference proteome</keyword>
<evidence type="ECO:0000256" key="8">
    <source>
        <dbReference type="SAM" id="SignalP"/>
    </source>
</evidence>
<reference evidence="9 10" key="1">
    <citation type="submission" date="2019-12" db="EMBL/GenBank/DDBJ databases">
        <authorList>
            <person name="Dong K."/>
        </authorList>
    </citation>
    <scope>NUCLEOTIDE SEQUENCE [LARGE SCALE GENOMIC DNA]</scope>
    <source>
        <strain evidence="9 10">JCM 31225</strain>
    </source>
</reference>
<dbReference type="GO" id="GO:0015288">
    <property type="term" value="F:porin activity"/>
    <property type="evidence" value="ECO:0007669"/>
    <property type="project" value="TreeGrafter"/>
</dbReference>
<evidence type="ECO:0000256" key="3">
    <source>
        <dbReference type="ARBA" id="ARBA00022448"/>
    </source>
</evidence>
<dbReference type="PANTHER" id="PTHR30026">
    <property type="entry name" value="OUTER MEMBRANE PROTEIN TOLC"/>
    <property type="match status" value="1"/>
</dbReference>
<dbReference type="Pfam" id="PF02321">
    <property type="entry name" value="OEP"/>
    <property type="match status" value="1"/>
</dbReference>
<dbReference type="PANTHER" id="PTHR30026:SF20">
    <property type="entry name" value="OUTER MEMBRANE PROTEIN TOLC"/>
    <property type="match status" value="1"/>
</dbReference>
<comment type="subcellular location">
    <subcellularLocation>
        <location evidence="1">Cell outer membrane</location>
    </subcellularLocation>
</comment>
<proteinExistence type="inferred from homology"/>
<sequence length="466" mass="52387">MIRMEFAMKRIFLSLAILSACAYNAMAQEGLSTFKEPVEKAIQYNKSLKNAALENQKVALDREMVKGKLLPTVSANAMYGYINSLVDVDLPTQQLPITGINLFEGSQKARVSSQIGMAGVTATQVIFSGLQISNGQKALAEKFKAQQFLQEAGYDQVAQEVIMSFDQLMLLNEVDVLIADSEKRLNKEHLKVVQAIANGLAIPYDRDKLKLAILELESKKAELESNRELLYFKLEELTGMPVAELKAIQFKLAEVYLDKESATEMNRKELNALEASQKAYEYVLKKEKGAKLPQVFGFANVSYLNAFDNRLTVKDLPHVGDLKLKGNHIMFAPNYAVGLGVKWTIFEGKTHASAIDKAKLDLQINDNKLADTKEKLSLLQRKTVVDYDLSMKKIQVNQQQVAIAKNNLHLAARQFEEGLTDVTERLEAENEYYKQTLNYYNQILNQRTAALELLKANGNLYQTVTR</sequence>
<dbReference type="GO" id="GO:0009279">
    <property type="term" value="C:cell outer membrane"/>
    <property type="evidence" value="ECO:0007669"/>
    <property type="project" value="UniProtKB-SubCell"/>
</dbReference>
<evidence type="ECO:0000256" key="6">
    <source>
        <dbReference type="ARBA" id="ARBA00023136"/>
    </source>
</evidence>
<dbReference type="SUPFAM" id="SSF56954">
    <property type="entry name" value="Outer membrane efflux proteins (OEP)"/>
    <property type="match status" value="1"/>
</dbReference>
<dbReference type="InterPro" id="IPR003423">
    <property type="entry name" value="OMP_efflux"/>
</dbReference>
<evidence type="ECO:0000313" key="10">
    <source>
        <dbReference type="Proteomes" id="UP000435036"/>
    </source>
</evidence>
<keyword evidence="8" id="KW-0732">Signal</keyword>
<evidence type="ECO:0000313" key="9">
    <source>
        <dbReference type="EMBL" id="MVZ62108.1"/>
    </source>
</evidence>
<evidence type="ECO:0000256" key="2">
    <source>
        <dbReference type="ARBA" id="ARBA00007613"/>
    </source>
</evidence>
<evidence type="ECO:0000256" key="4">
    <source>
        <dbReference type="ARBA" id="ARBA00022452"/>
    </source>
</evidence>
<name>A0A6N8L1S2_9SPHI</name>
<keyword evidence="4" id="KW-1134">Transmembrane beta strand</keyword>
<dbReference type="AlphaFoldDB" id="A0A6N8L1S2"/>
<evidence type="ECO:0000256" key="5">
    <source>
        <dbReference type="ARBA" id="ARBA00022692"/>
    </source>
</evidence>
<feature type="chain" id="PRO_5026935535" evidence="8">
    <location>
        <begin position="28"/>
        <end position="466"/>
    </location>
</feature>
<dbReference type="EMBL" id="WSQA01000005">
    <property type="protein sequence ID" value="MVZ62108.1"/>
    <property type="molecule type" value="Genomic_DNA"/>
</dbReference>
<evidence type="ECO:0000256" key="1">
    <source>
        <dbReference type="ARBA" id="ARBA00004442"/>
    </source>
</evidence>
<keyword evidence="3" id="KW-0813">Transport</keyword>
<organism evidence="9 10">
    <name type="scientific">Sphingobacterium humi</name>
    <dbReference type="NCBI Taxonomy" id="1796905"/>
    <lineage>
        <taxon>Bacteria</taxon>
        <taxon>Pseudomonadati</taxon>
        <taxon>Bacteroidota</taxon>
        <taxon>Sphingobacteriia</taxon>
        <taxon>Sphingobacteriales</taxon>
        <taxon>Sphingobacteriaceae</taxon>
        <taxon>Sphingobacterium</taxon>
    </lineage>
</organism>
<dbReference type="GO" id="GO:1990281">
    <property type="term" value="C:efflux pump complex"/>
    <property type="evidence" value="ECO:0007669"/>
    <property type="project" value="TreeGrafter"/>
</dbReference>
<accession>A0A6N8L1S2</accession>
<dbReference type="InterPro" id="IPR051906">
    <property type="entry name" value="TolC-like"/>
</dbReference>
<dbReference type="Proteomes" id="UP000435036">
    <property type="component" value="Unassembled WGS sequence"/>
</dbReference>
<comment type="caution">
    <text evidence="9">The sequence shown here is derived from an EMBL/GenBank/DDBJ whole genome shotgun (WGS) entry which is preliminary data.</text>
</comment>
<dbReference type="Gene3D" id="1.20.1600.10">
    <property type="entry name" value="Outer membrane efflux proteins (OEP)"/>
    <property type="match status" value="1"/>
</dbReference>
<comment type="similarity">
    <text evidence="2">Belongs to the outer membrane factor (OMF) (TC 1.B.17) family.</text>
</comment>
<protein>
    <submittedName>
        <fullName evidence="9">TolC family protein</fullName>
    </submittedName>
</protein>
<dbReference type="GO" id="GO:0015562">
    <property type="term" value="F:efflux transmembrane transporter activity"/>
    <property type="evidence" value="ECO:0007669"/>
    <property type="project" value="InterPro"/>
</dbReference>
<keyword evidence="5" id="KW-0812">Transmembrane</keyword>
<dbReference type="PROSITE" id="PS51257">
    <property type="entry name" value="PROKAR_LIPOPROTEIN"/>
    <property type="match status" value="1"/>
</dbReference>